<keyword evidence="5" id="KW-0698">rRNA processing</keyword>
<sequence>MRRFPEPKDPGSGCTCWKQALMEAVLREYGCEQSLLTRPDGSATFLQGDTSVLAGVYGPAEIKVSREIHNKATLEVILRPKTGLPAIQEKNHEQLIRETCESVIIGSLHPRTSITIVLQIISDAGSLLSCCLNAACMGLMDAGLPMRSLFCGVTCALDNDGNITLDPNDRQQKESRAVLTFAIESTERKVLMTSSRGLYSAAEPLDKVFPAATTYPSVCRLSGWNINSMLDENKSLSPSGLETGSMYTSSLLCVCMLQQCIAAAQLASEKLFQFYRDFIRRRYSKS</sequence>
<evidence type="ECO:0000256" key="12">
    <source>
        <dbReference type="ARBA" id="ARBA00077932"/>
    </source>
</evidence>
<proteinExistence type="inferred from homology"/>
<comment type="subcellular location">
    <subcellularLocation>
        <location evidence="1">Cytoplasm</location>
    </subcellularLocation>
    <subcellularLocation>
        <location evidence="2">Nucleus</location>
        <location evidence="2">Nucleolus</location>
    </subcellularLocation>
</comment>
<accession>A0A974C7W6</accession>
<comment type="subunit">
    <text evidence="10">Homodimer. Component of the RNA exosome core complex (Exo-9), composed of EXOSC1, EXOSC2, EXOSC3, EXOSC4, EXOSC5, EXOSC6, EXOSC7, EXOSC8 and EXOSC9; within the complex interacts with EXOSC3, EXOSC8, and EXOSC9. The catalytically inactive RNA exosome core complex (Exo-9) associates with the catalytic subunit EXOSC10/RRP6. Exo-9 may associate with DIS3 to form the nucleolar exosome complex, or DIS3L to form the cytoplasmic exosome complex. Exo-9 is formed by a hexameric base ring consisting of the heterodimers EXOSC4-EXOSC9, EXOSC5-EXOSC8 and EXOSC6-EXOSC7, and a cap ring consisting of EXOSC1, EXOSC2 and EXOSC3. The RNA exosome complex associates with cofactors C1D/RRP47, MPHOSPH6/MPP6 and MTREX/MTR4. Interacts with GTPBP1. Interacts with ZC3HAV1. Interacts with DDX17 only in the presence of ZC3HAV1 in an RNA-independent manner.</text>
</comment>
<evidence type="ECO:0000256" key="7">
    <source>
        <dbReference type="ARBA" id="ARBA00022835"/>
    </source>
</evidence>
<dbReference type="SUPFAM" id="SSF54211">
    <property type="entry name" value="Ribosomal protein S5 domain 2-like"/>
    <property type="match status" value="1"/>
</dbReference>
<evidence type="ECO:0000259" key="15">
    <source>
        <dbReference type="Pfam" id="PF03725"/>
    </source>
</evidence>
<protein>
    <recommendedName>
        <fullName evidence="11">Exosome complex component RRP46</fullName>
    </recommendedName>
    <alternativeName>
        <fullName evidence="13">Exosome component 5</fullName>
    </alternativeName>
    <alternativeName>
        <fullName evidence="12">Ribosomal RNA-processing protein 46</fullName>
    </alternativeName>
</protein>
<keyword evidence="7" id="KW-0271">Exosome</keyword>
<dbReference type="Pfam" id="PF03725">
    <property type="entry name" value="RNase_PH_C"/>
    <property type="match status" value="1"/>
</dbReference>
<dbReference type="GO" id="GO:0071028">
    <property type="term" value="P:nuclear mRNA surveillance"/>
    <property type="evidence" value="ECO:0007669"/>
    <property type="project" value="TreeGrafter"/>
</dbReference>
<keyword evidence="9" id="KW-0539">Nucleus</keyword>
<dbReference type="PANTHER" id="PTHR11953">
    <property type="entry name" value="EXOSOME COMPLEX COMPONENT"/>
    <property type="match status" value="1"/>
</dbReference>
<dbReference type="GO" id="GO:0000177">
    <property type="term" value="C:cytoplasmic exosome (RNase complex)"/>
    <property type="evidence" value="ECO:0007669"/>
    <property type="project" value="TreeGrafter"/>
</dbReference>
<evidence type="ECO:0000313" key="17">
    <source>
        <dbReference type="Proteomes" id="UP000694892"/>
    </source>
</evidence>
<reference evidence="17" key="1">
    <citation type="journal article" date="2016" name="Nature">
        <title>Genome evolution in the allotetraploid frog Xenopus laevis.</title>
        <authorList>
            <person name="Session A.M."/>
            <person name="Uno Y."/>
            <person name="Kwon T."/>
            <person name="Chapman J.A."/>
            <person name="Toyoda A."/>
            <person name="Takahashi S."/>
            <person name="Fukui A."/>
            <person name="Hikosaka A."/>
            <person name="Suzuki A."/>
            <person name="Kondo M."/>
            <person name="van Heeringen S.J."/>
            <person name="Quigley I."/>
            <person name="Heinz S."/>
            <person name="Ogino H."/>
            <person name="Ochi H."/>
            <person name="Hellsten U."/>
            <person name="Lyons J.B."/>
            <person name="Simakov O."/>
            <person name="Putnam N."/>
            <person name="Stites J."/>
            <person name="Kuroki Y."/>
            <person name="Tanaka T."/>
            <person name="Michiue T."/>
            <person name="Watanabe M."/>
            <person name="Bogdanovic O."/>
            <person name="Lister R."/>
            <person name="Georgiou G."/>
            <person name="Paranjpe S.S."/>
            <person name="van Kruijsbergen I."/>
            <person name="Shu S."/>
            <person name="Carlson J."/>
            <person name="Kinoshita T."/>
            <person name="Ohta Y."/>
            <person name="Mawaribuchi S."/>
            <person name="Jenkins J."/>
            <person name="Grimwood J."/>
            <person name="Schmutz J."/>
            <person name="Mitros T."/>
            <person name="Mozaffari S.V."/>
            <person name="Suzuki Y."/>
            <person name="Haramoto Y."/>
            <person name="Yamamoto T.S."/>
            <person name="Takagi C."/>
            <person name="Heald R."/>
            <person name="Miller K."/>
            <person name="Haudenschild C."/>
            <person name="Kitzman J."/>
            <person name="Nakayama T."/>
            <person name="Izutsu Y."/>
            <person name="Robert J."/>
            <person name="Fortriede J."/>
            <person name="Burns K."/>
            <person name="Lotay V."/>
            <person name="Karimi K."/>
            <person name="Yasuoka Y."/>
            <person name="Dichmann D.S."/>
            <person name="Flajnik M.F."/>
            <person name="Houston D.W."/>
            <person name="Shendure J."/>
            <person name="DuPasquier L."/>
            <person name="Vize P.D."/>
            <person name="Zorn A.M."/>
            <person name="Ito M."/>
            <person name="Marcotte E.M."/>
            <person name="Wallingford J.B."/>
            <person name="Ito Y."/>
            <person name="Asashima M."/>
            <person name="Ueno N."/>
            <person name="Matsuda Y."/>
            <person name="Veenstra G.J."/>
            <person name="Fujiyama A."/>
            <person name="Harland R.M."/>
            <person name="Taira M."/>
            <person name="Rokhsar D.S."/>
        </authorList>
    </citation>
    <scope>NUCLEOTIDE SEQUENCE [LARGE SCALE GENOMIC DNA]</scope>
    <source>
        <strain evidence="17">J</strain>
    </source>
</reference>
<dbReference type="EMBL" id="CM004480">
    <property type="protein sequence ID" value="OCT68052.1"/>
    <property type="molecule type" value="Genomic_DNA"/>
</dbReference>
<comment type="similarity">
    <text evidence="3">Belongs to the RNase PH family.</text>
</comment>
<dbReference type="GO" id="GO:0006364">
    <property type="term" value="P:rRNA processing"/>
    <property type="evidence" value="ECO:0007669"/>
    <property type="project" value="UniProtKB-KW"/>
</dbReference>
<dbReference type="Gene3D" id="3.30.230.70">
    <property type="entry name" value="GHMP Kinase, N-terminal domain"/>
    <property type="match status" value="1"/>
</dbReference>
<dbReference type="InterPro" id="IPR015847">
    <property type="entry name" value="ExoRNase_PH_dom2"/>
</dbReference>
<dbReference type="GO" id="GO:0000176">
    <property type="term" value="C:nuclear exosome (RNase complex)"/>
    <property type="evidence" value="ECO:0007669"/>
    <property type="project" value="TreeGrafter"/>
</dbReference>
<dbReference type="Proteomes" id="UP000694892">
    <property type="component" value="Chromosome 8L"/>
</dbReference>
<evidence type="ECO:0000256" key="13">
    <source>
        <dbReference type="ARBA" id="ARBA00083630"/>
    </source>
</evidence>
<dbReference type="GO" id="GO:0034475">
    <property type="term" value="P:U4 snRNA 3'-end processing"/>
    <property type="evidence" value="ECO:0007669"/>
    <property type="project" value="TreeGrafter"/>
</dbReference>
<dbReference type="GO" id="GO:0016075">
    <property type="term" value="P:rRNA catabolic process"/>
    <property type="evidence" value="ECO:0007669"/>
    <property type="project" value="TreeGrafter"/>
</dbReference>
<dbReference type="InterPro" id="IPR020568">
    <property type="entry name" value="Ribosomal_Su5_D2-typ_SF"/>
</dbReference>
<dbReference type="InterPro" id="IPR027408">
    <property type="entry name" value="PNPase/RNase_PH_dom_sf"/>
</dbReference>
<dbReference type="GO" id="GO:0071051">
    <property type="term" value="P:poly(A)-dependent snoRNA 3'-end processing"/>
    <property type="evidence" value="ECO:0007669"/>
    <property type="project" value="TreeGrafter"/>
</dbReference>
<dbReference type="PANTHER" id="PTHR11953:SF1">
    <property type="entry name" value="EXOSOME COMPLEX COMPONENT RRP46"/>
    <property type="match status" value="1"/>
</dbReference>
<dbReference type="GO" id="GO:0005730">
    <property type="term" value="C:nucleolus"/>
    <property type="evidence" value="ECO:0007669"/>
    <property type="project" value="UniProtKB-SubCell"/>
</dbReference>
<evidence type="ECO:0000313" key="16">
    <source>
        <dbReference type="EMBL" id="OCT68052.1"/>
    </source>
</evidence>
<dbReference type="CDD" id="cd11372">
    <property type="entry name" value="RNase_PH_RRP46"/>
    <property type="match status" value="1"/>
</dbReference>
<feature type="domain" description="Exoribonuclease phosphorolytic" evidence="15">
    <location>
        <begin position="149"/>
        <end position="196"/>
    </location>
</feature>
<evidence type="ECO:0000259" key="14">
    <source>
        <dbReference type="Pfam" id="PF01138"/>
    </source>
</evidence>
<name>A0A974C7W6_XENLA</name>
<dbReference type="Pfam" id="PF01138">
    <property type="entry name" value="RNase_PH"/>
    <property type="match status" value="1"/>
</dbReference>
<evidence type="ECO:0000256" key="10">
    <source>
        <dbReference type="ARBA" id="ARBA00063400"/>
    </source>
</evidence>
<gene>
    <name evidence="16" type="ORF">XELAEV_18039348mg</name>
</gene>
<evidence type="ECO:0000256" key="6">
    <source>
        <dbReference type="ARBA" id="ARBA00022553"/>
    </source>
</evidence>
<dbReference type="SUPFAM" id="SSF55666">
    <property type="entry name" value="Ribonuclease PH domain 2-like"/>
    <property type="match status" value="1"/>
</dbReference>
<organism evidence="16 17">
    <name type="scientific">Xenopus laevis</name>
    <name type="common">African clawed frog</name>
    <dbReference type="NCBI Taxonomy" id="8355"/>
    <lineage>
        <taxon>Eukaryota</taxon>
        <taxon>Metazoa</taxon>
        <taxon>Chordata</taxon>
        <taxon>Craniata</taxon>
        <taxon>Vertebrata</taxon>
        <taxon>Euteleostomi</taxon>
        <taxon>Amphibia</taxon>
        <taxon>Batrachia</taxon>
        <taxon>Anura</taxon>
        <taxon>Pipoidea</taxon>
        <taxon>Pipidae</taxon>
        <taxon>Xenopodinae</taxon>
        <taxon>Xenopus</taxon>
        <taxon>Xenopus</taxon>
    </lineage>
</organism>
<evidence type="ECO:0000256" key="9">
    <source>
        <dbReference type="ARBA" id="ARBA00023242"/>
    </source>
</evidence>
<evidence type="ECO:0000256" key="1">
    <source>
        <dbReference type="ARBA" id="ARBA00004496"/>
    </source>
</evidence>
<evidence type="ECO:0000256" key="4">
    <source>
        <dbReference type="ARBA" id="ARBA00022490"/>
    </source>
</evidence>
<dbReference type="FunFam" id="3.30.230.70:FF:000012">
    <property type="entry name" value="exosome complex component RRP46"/>
    <property type="match status" value="1"/>
</dbReference>
<evidence type="ECO:0000256" key="11">
    <source>
        <dbReference type="ARBA" id="ARBA00069877"/>
    </source>
</evidence>
<evidence type="ECO:0000256" key="3">
    <source>
        <dbReference type="ARBA" id="ARBA00006678"/>
    </source>
</evidence>
<keyword evidence="8" id="KW-0238">DNA-binding</keyword>
<keyword evidence="6" id="KW-0597">Phosphoprotein</keyword>
<dbReference type="GO" id="GO:0003677">
    <property type="term" value="F:DNA binding"/>
    <property type="evidence" value="ECO:0007669"/>
    <property type="project" value="UniProtKB-KW"/>
</dbReference>
<dbReference type="InterPro" id="IPR001247">
    <property type="entry name" value="ExoRNase_PH_dom1"/>
</dbReference>
<feature type="domain" description="Exoribonuclease phosphorolytic" evidence="14">
    <location>
        <begin position="26"/>
        <end position="145"/>
    </location>
</feature>
<dbReference type="InterPro" id="IPR050080">
    <property type="entry name" value="RNase_PH"/>
</dbReference>
<evidence type="ECO:0000256" key="8">
    <source>
        <dbReference type="ARBA" id="ARBA00023125"/>
    </source>
</evidence>
<keyword evidence="4" id="KW-0963">Cytoplasm</keyword>
<dbReference type="InterPro" id="IPR036345">
    <property type="entry name" value="ExoRNase_PH_dom2_sf"/>
</dbReference>
<evidence type="ECO:0000256" key="5">
    <source>
        <dbReference type="ARBA" id="ARBA00022552"/>
    </source>
</evidence>
<evidence type="ECO:0000256" key="2">
    <source>
        <dbReference type="ARBA" id="ARBA00004604"/>
    </source>
</evidence>
<dbReference type="AlphaFoldDB" id="A0A974C7W6"/>
<dbReference type="GO" id="GO:0003723">
    <property type="term" value="F:RNA binding"/>
    <property type="evidence" value="ECO:0007669"/>
    <property type="project" value="TreeGrafter"/>
</dbReference>